<sequence length="46" mass="5448">MKLKYLEIFLFFDRGNIVIITKTFHTSVYDNSETIFFLTDNRVGAE</sequence>
<dbReference type="Proteomes" id="UP000002064">
    <property type="component" value="Chromosome"/>
</dbReference>
<accession>A0ABM5LPN0</accession>
<proteinExistence type="predicted"/>
<keyword evidence="2" id="KW-1185">Reference proteome</keyword>
<gene>
    <name evidence="1" type="ordered locus">Tmath_0978</name>
</gene>
<organism evidence="1 2">
    <name type="scientific">Thermoanaerobacter mathranii subsp. mathranii (strain DSM 11426 / CCUG 53645 / CIP 108742 / A3)</name>
    <dbReference type="NCBI Taxonomy" id="583358"/>
    <lineage>
        <taxon>Bacteria</taxon>
        <taxon>Bacillati</taxon>
        <taxon>Bacillota</taxon>
        <taxon>Clostridia</taxon>
        <taxon>Thermoanaerobacterales</taxon>
        <taxon>Thermoanaerobacteraceae</taxon>
        <taxon>Thermoanaerobacter</taxon>
    </lineage>
</organism>
<name>A0ABM5LPN0_THEM3</name>
<reference evidence="1 2" key="1">
    <citation type="submission" date="2010-05" db="EMBL/GenBank/DDBJ databases">
        <title>Complete sequence of Thermoanaerobacter mathranii subsp. mathranii mathranii str. A3.</title>
        <authorList>
            <consortium name="US DOE Joint Genome Institute"/>
            <person name="Lucas S."/>
            <person name="Copeland A."/>
            <person name="Lapidus A."/>
            <person name="Cheng J.-F."/>
            <person name="Bruce D."/>
            <person name="Goodwin L."/>
            <person name="Pitluck S."/>
            <person name="Held B."/>
            <person name="Detter J.C."/>
            <person name="Han C."/>
            <person name="Tapia R."/>
            <person name="Land M."/>
            <person name="Hauser L."/>
            <person name="Kyrpides N."/>
            <person name="Mikhailova N."/>
            <person name="Zhou J."/>
            <person name="Hemme C."/>
            <person name="Woyke T."/>
        </authorList>
    </citation>
    <scope>NUCLEOTIDE SEQUENCE [LARGE SCALE GENOMIC DNA]</scope>
    <source>
        <strain evidence="1 2">A3</strain>
    </source>
</reference>
<dbReference type="EMBL" id="CP002032">
    <property type="protein sequence ID" value="ADH60710.1"/>
    <property type="molecule type" value="Genomic_DNA"/>
</dbReference>
<evidence type="ECO:0000313" key="1">
    <source>
        <dbReference type="EMBL" id="ADH60710.1"/>
    </source>
</evidence>
<protein>
    <submittedName>
        <fullName evidence="1">Uncharacterized protein</fullName>
    </submittedName>
</protein>
<evidence type="ECO:0000313" key="2">
    <source>
        <dbReference type="Proteomes" id="UP000002064"/>
    </source>
</evidence>